<feature type="transmembrane region" description="Helical" evidence="1">
    <location>
        <begin position="78"/>
        <end position="94"/>
    </location>
</feature>
<feature type="transmembrane region" description="Helical" evidence="1">
    <location>
        <begin position="47"/>
        <end position="66"/>
    </location>
</feature>
<evidence type="ECO:0000256" key="1">
    <source>
        <dbReference type="SAM" id="Phobius"/>
    </source>
</evidence>
<sequence>MPVTKTAQAHMVKFKQEEKIKKYTTTYDLLHPTFNTSWTSKALPAGVSVRGILSLVACIFVLVIIYLDFKQGNGKGGIVYVMIVLLIILFGQYFDRTLFDRLRFDANGIQVNKTLIGWGDVLETGIMEDKHGGIYLIIFETGGIRRKINLAYHGNYYEIAIVLEQFKSQAR</sequence>
<gene>
    <name evidence="2" type="ORF">LX64_01385</name>
</gene>
<dbReference type="RefSeq" id="WP_111596846.1">
    <property type="nucleotide sequence ID" value="NZ_QLLL01000002.1"/>
</dbReference>
<evidence type="ECO:0000313" key="3">
    <source>
        <dbReference type="Proteomes" id="UP000249547"/>
    </source>
</evidence>
<reference evidence="2 3" key="1">
    <citation type="submission" date="2018-06" db="EMBL/GenBank/DDBJ databases">
        <title>Genomic Encyclopedia of Archaeal and Bacterial Type Strains, Phase II (KMG-II): from individual species to whole genera.</title>
        <authorList>
            <person name="Goeker M."/>
        </authorList>
    </citation>
    <scope>NUCLEOTIDE SEQUENCE [LARGE SCALE GENOMIC DNA]</scope>
    <source>
        <strain evidence="2 3">DSM 23857</strain>
    </source>
</reference>
<keyword evidence="3" id="KW-1185">Reference proteome</keyword>
<name>A0A327QWM4_9BACT</name>
<dbReference type="EMBL" id="QLLL01000002">
    <property type="protein sequence ID" value="RAJ08731.1"/>
    <property type="molecule type" value="Genomic_DNA"/>
</dbReference>
<organism evidence="2 3">
    <name type="scientific">Chitinophaga skermanii</name>
    <dbReference type="NCBI Taxonomy" id="331697"/>
    <lineage>
        <taxon>Bacteria</taxon>
        <taxon>Pseudomonadati</taxon>
        <taxon>Bacteroidota</taxon>
        <taxon>Chitinophagia</taxon>
        <taxon>Chitinophagales</taxon>
        <taxon>Chitinophagaceae</taxon>
        <taxon>Chitinophaga</taxon>
    </lineage>
</organism>
<evidence type="ECO:0000313" key="2">
    <source>
        <dbReference type="EMBL" id="RAJ08731.1"/>
    </source>
</evidence>
<accession>A0A327QWM4</accession>
<keyword evidence="1" id="KW-0812">Transmembrane</keyword>
<dbReference type="AlphaFoldDB" id="A0A327QWM4"/>
<keyword evidence="1" id="KW-1133">Transmembrane helix</keyword>
<protein>
    <submittedName>
        <fullName evidence="2">Uncharacterized protein</fullName>
    </submittedName>
</protein>
<proteinExistence type="predicted"/>
<dbReference type="Proteomes" id="UP000249547">
    <property type="component" value="Unassembled WGS sequence"/>
</dbReference>
<comment type="caution">
    <text evidence="2">The sequence shown here is derived from an EMBL/GenBank/DDBJ whole genome shotgun (WGS) entry which is preliminary data.</text>
</comment>
<keyword evidence="1" id="KW-0472">Membrane</keyword>